<protein>
    <submittedName>
        <fullName evidence="2">Uncharacterized protein</fullName>
    </submittedName>
</protein>
<dbReference type="Pfam" id="PF23356">
    <property type="entry name" value="TPR_PEP5_VPS11"/>
    <property type="match status" value="1"/>
</dbReference>
<reference evidence="2" key="1">
    <citation type="submission" date="2022-11" db="UniProtKB">
        <authorList>
            <consortium name="WormBaseParasite"/>
        </authorList>
    </citation>
    <scope>IDENTIFICATION</scope>
</reference>
<dbReference type="WBParaSite" id="ACRNAN_scaffold24068.g27655.t1">
    <property type="protein sequence ID" value="ACRNAN_scaffold24068.g27655.t1"/>
    <property type="gene ID" value="ACRNAN_scaffold24068.g27655"/>
</dbReference>
<dbReference type="Proteomes" id="UP000887540">
    <property type="component" value="Unplaced"/>
</dbReference>
<dbReference type="InterPro" id="IPR057308">
    <property type="entry name" value="CHCR_PEP5_VPS11"/>
</dbReference>
<proteinExistence type="predicted"/>
<organism evidence="1 2">
    <name type="scientific">Acrobeloides nanus</name>
    <dbReference type="NCBI Taxonomy" id="290746"/>
    <lineage>
        <taxon>Eukaryota</taxon>
        <taxon>Metazoa</taxon>
        <taxon>Ecdysozoa</taxon>
        <taxon>Nematoda</taxon>
        <taxon>Chromadorea</taxon>
        <taxon>Rhabditida</taxon>
        <taxon>Tylenchina</taxon>
        <taxon>Cephalobomorpha</taxon>
        <taxon>Cephaloboidea</taxon>
        <taxon>Cephalobidae</taxon>
        <taxon>Acrobeloides</taxon>
    </lineage>
</organism>
<name>A0A914DFW0_9BILA</name>
<evidence type="ECO:0000313" key="1">
    <source>
        <dbReference type="Proteomes" id="UP000887540"/>
    </source>
</evidence>
<accession>A0A914DFW0</accession>
<evidence type="ECO:0000313" key="2">
    <source>
        <dbReference type="WBParaSite" id="ACRNAN_scaffold24068.g27655.t1"/>
    </source>
</evidence>
<dbReference type="AlphaFoldDB" id="A0A914DFW0"/>
<keyword evidence="1" id="KW-1185">Reference proteome</keyword>
<sequence length="104" mass="11904">MNATDKLQKFIDDSDTFPGFDVDNAIKLLRASDYPKVASRLSLKYKRTQVFLSILMEDVKDYASATKFLRNLPNDQVCATKKSNQLYPKRFRSVNSSNLMEALC</sequence>